<gene>
    <name evidence="1" type="ORF">ERS013165_01226</name>
</gene>
<evidence type="ECO:0000313" key="2">
    <source>
        <dbReference type="Proteomes" id="UP000044806"/>
    </source>
</evidence>
<name>A0A655PUJ6_VIBCL</name>
<organism evidence="1 2">
    <name type="scientific">Vibrio cholerae</name>
    <dbReference type="NCBI Taxonomy" id="666"/>
    <lineage>
        <taxon>Bacteria</taxon>
        <taxon>Pseudomonadati</taxon>
        <taxon>Pseudomonadota</taxon>
        <taxon>Gammaproteobacteria</taxon>
        <taxon>Vibrionales</taxon>
        <taxon>Vibrionaceae</taxon>
        <taxon>Vibrio</taxon>
    </lineage>
</organism>
<dbReference type="AlphaFoldDB" id="A0A655PUJ6"/>
<protein>
    <submittedName>
        <fullName evidence="1">Uncharacterized protein</fullName>
    </submittedName>
</protein>
<sequence length="211" mass="23011">MPRASRSVAINTWVEPFLNSASAASRSDWLLSPCSAVATMPALLSFLVKLSAFSFAPINTSTCGHWCCFKRATKACVLLPLFTKYNVSCTAWLMLFSGLAETWVGTRINCCVLSFKSSEKVAEHITVWRTPAVWLANACTCGQKPMSSRRSASSNTNVVTRFNLNPLWVKSNKRPVVATRIFGFSASAFCCSVLSTPPHKQSVFSPNGVPT</sequence>
<dbReference type="EMBL" id="CWOW01000005">
    <property type="protein sequence ID" value="CSA29514.1"/>
    <property type="molecule type" value="Genomic_DNA"/>
</dbReference>
<evidence type="ECO:0000313" key="1">
    <source>
        <dbReference type="EMBL" id="CSA29514.1"/>
    </source>
</evidence>
<accession>A0A655PUJ6</accession>
<proteinExistence type="predicted"/>
<dbReference type="Proteomes" id="UP000044806">
    <property type="component" value="Unassembled WGS sequence"/>
</dbReference>
<reference evidence="1 2" key="1">
    <citation type="submission" date="2015-07" db="EMBL/GenBank/DDBJ databases">
        <authorList>
            <consortium name="Pathogen Informatics"/>
        </authorList>
    </citation>
    <scope>NUCLEOTIDE SEQUENCE [LARGE SCALE GENOMIC DNA]</scope>
    <source>
        <strain evidence="1 2">A51</strain>
    </source>
</reference>